<sequence>MFVVHDLSGLALLVGAAFVAGVLNALAGGGSFLTLPALIQAGVPPVMANATGTVALLPGYVGSCWGYRAEMGPAFHGRRPWPLLIAALAGGLLGAGLLVVTPDDVFRGLVPWLLAAATLLFAAGDRIARALTRMGAGGPAQMVAGLFLVSAYGGYFNGGVGILLLALFTVMGIADLNAANALKNLMSVVLTTIAVAAYAAAGVVAWQPALVMAVAAVAGGIAGARLGRRIPRPWLKAVIITIGVAMTIAFFRAG</sequence>
<evidence type="ECO:0000313" key="9">
    <source>
        <dbReference type="EMBL" id="KYO52031.1"/>
    </source>
</evidence>
<feature type="transmembrane region" description="Helical" evidence="8">
    <location>
        <begin position="81"/>
        <end position="99"/>
    </location>
</feature>
<evidence type="ECO:0000256" key="2">
    <source>
        <dbReference type="ARBA" id="ARBA00009142"/>
    </source>
</evidence>
<comment type="similarity">
    <text evidence="2 8">Belongs to the 4-toluene sulfonate uptake permease (TSUP) (TC 2.A.102) family.</text>
</comment>
<dbReference type="PANTHER" id="PTHR30269">
    <property type="entry name" value="TRANSMEMBRANE PROTEIN YFCA"/>
    <property type="match status" value="1"/>
</dbReference>
<reference evidence="9 10" key="1">
    <citation type="submission" date="2015-12" db="EMBL/GenBank/DDBJ databases">
        <title>Genome sequence of Tistrella mobilis MCCC 1A02139.</title>
        <authorList>
            <person name="Lu L."/>
            <person name="Lai Q."/>
            <person name="Shao Z."/>
            <person name="Qian P."/>
        </authorList>
    </citation>
    <scope>NUCLEOTIDE SEQUENCE [LARGE SCALE GENOMIC DNA]</scope>
    <source>
        <strain evidence="9 10">MCCC 1A02139</strain>
    </source>
</reference>
<evidence type="ECO:0000256" key="5">
    <source>
        <dbReference type="ARBA" id="ARBA00022692"/>
    </source>
</evidence>
<accession>A0A162KT94</accession>
<dbReference type="PANTHER" id="PTHR30269:SF0">
    <property type="entry name" value="MEMBRANE TRANSPORTER PROTEIN YFCA-RELATED"/>
    <property type="match status" value="1"/>
</dbReference>
<dbReference type="GeneID" id="97241659"/>
<keyword evidence="7 8" id="KW-0472">Membrane</keyword>
<dbReference type="InterPro" id="IPR002781">
    <property type="entry name" value="TM_pro_TauE-like"/>
</dbReference>
<evidence type="ECO:0000256" key="1">
    <source>
        <dbReference type="ARBA" id="ARBA00004651"/>
    </source>
</evidence>
<dbReference type="Proteomes" id="UP000075787">
    <property type="component" value="Unassembled WGS sequence"/>
</dbReference>
<gene>
    <name evidence="9" type="ORF">AUP44_07440</name>
</gene>
<keyword evidence="5 8" id="KW-0812">Transmembrane</keyword>
<feature type="transmembrane region" description="Helical" evidence="8">
    <location>
        <begin position="105"/>
        <end position="123"/>
    </location>
</feature>
<proteinExistence type="inferred from homology"/>
<evidence type="ECO:0000313" key="10">
    <source>
        <dbReference type="Proteomes" id="UP000075787"/>
    </source>
</evidence>
<feature type="transmembrane region" description="Helical" evidence="8">
    <location>
        <begin position="155"/>
        <end position="173"/>
    </location>
</feature>
<feature type="transmembrane region" description="Helical" evidence="8">
    <location>
        <begin position="234"/>
        <end position="253"/>
    </location>
</feature>
<protein>
    <recommendedName>
        <fullName evidence="8">Probable membrane transporter protein</fullName>
    </recommendedName>
</protein>
<comment type="subcellular location">
    <subcellularLocation>
        <location evidence="1 8">Cell membrane</location>
        <topology evidence="1 8">Multi-pass membrane protein</topology>
    </subcellularLocation>
</comment>
<dbReference type="EMBL" id="LPZR01000164">
    <property type="protein sequence ID" value="KYO52031.1"/>
    <property type="molecule type" value="Genomic_DNA"/>
</dbReference>
<comment type="caution">
    <text evidence="9">The sequence shown here is derived from an EMBL/GenBank/DDBJ whole genome shotgun (WGS) entry which is preliminary data.</text>
</comment>
<name>A0A162KT94_9PROT</name>
<evidence type="ECO:0000256" key="7">
    <source>
        <dbReference type="ARBA" id="ARBA00023136"/>
    </source>
</evidence>
<dbReference type="AlphaFoldDB" id="A0A162KT94"/>
<evidence type="ECO:0000256" key="4">
    <source>
        <dbReference type="ARBA" id="ARBA00022475"/>
    </source>
</evidence>
<keyword evidence="3" id="KW-0813">Transport</keyword>
<evidence type="ECO:0000256" key="6">
    <source>
        <dbReference type="ARBA" id="ARBA00022989"/>
    </source>
</evidence>
<feature type="transmembrane region" description="Helical" evidence="8">
    <location>
        <begin position="209"/>
        <end position="227"/>
    </location>
</feature>
<dbReference type="Pfam" id="PF01925">
    <property type="entry name" value="TauE"/>
    <property type="match status" value="1"/>
</dbReference>
<evidence type="ECO:0000256" key="3">
    <source>
        <dbReference type="ARBA" id="ARBA00022448"/>
    </source>
</evidence>
<dbReference type="RefSeq" id="WP_062765338.1">
    <property type="nucleotide sequence ID" value="NZ_CP121045.1"/>
</dbReference>
<dbReference type="InterPro" id="IPR052017">
    <property type="entry name" value="TSUP"/>
</dbReference>
<evidence type="ECO:0000256" key="8">
    <source>
        <dbReference type="RuleBase" id="RU363041"/>
    </source>
</evidence>
<organism evidence="9 10">
    <name type="scientific">Tistrella mobilis</name>
    <dbReference type="NCBI Taxonomy" id="171437"/>
    <lineage>
        <taxon>Bacteria</taxon>
        <taxon>Pseudomonadati</taxon>
        <taxon>Pseudomonadota</taxon>
        <taxon>Alphaproteobacteria</taxon>
        <taxon>Geminicoccales</taxon>
        <taxon>Geminicoccaceae</taxon>
        <taxon>Tistrella</taxon>
    </lineage>
</organism>
<dbReference type="GO" id="GO:0005886">
    <property type="term" value="C:plasma membrane"/>
    <property type="evidence" value="ECO:0007669"/>
    <property type="project" value="UniProtKB-SubCell"/>
</dbReference>
<keyword evidence="6 8" id="KW-1133">Transmembrane helix</keyword>
<keyword evidence="4 8" id="KW-1003">Cell membrane</keyword>